<organism evidence="2 3">
    <name type="scientific">Glomerella acutata</name>
    <name type="common">Colletotrichum acutatum</name>
    <dbReference type="NCBI Taxonomy" id="27357"/>
    <lineage>
        <taxon>Eukaryota</taxon>
        <taxon>Fungi</taxon>
        <taxon>Dikarya</taxon>
        <taxon>Ascomycota</taxon>
        <taxon>Pezizomycotina</taxon>
        <taxon>Sordariomycetes</taxon>
        <taxon>Hypocreomycetidae</taxon>
        <taxon>Glomerellales</taxon>
        <taxon>Glomerellaceae</taxon>
        <taxon>Colletotrichum</taxon>
        <taxon>Colletotrichum acutatum species complex</taxon>
    </lineage>
</organism>
<comment type="caution">
    <text evidence="2">The sequence shown here is derived from an EMBL/GenBank/DDBJ whole genome shotgun (WGS) entry which is preliminary data.</text>
</comment>
<accession>A0AAD8UQV5</accession>
<evidence type="ECO:0000313" key="3">
    <source>
        <dbReference type="Proteomes" id="UP001244207"/>
    </source>
</evidence>
<dbReference type="RefSeq" id="XP_060366123.1">
    <property type="nucleotide sequence ID" value="XM_060512825.1"/>
</dbReference>
<evidence type="ECO:0000313" key="2">
    <source>
        <dbReference type="EMBL" id="KAK1726068.1"/>
    </source>
</evidence>
<dbReference type="AlphaFoldDB" id="A0AAD8UQV5"/>
<evidence type="ECO:0000256" key="1">
    <source>
        <dbReference type="SAM" id="Phobius"/>
    </source>
</evidence>
<keyword evidence="1" id="KW-1133">Transmembrane helix</keyword>
<sequence length="215" mass="23301">MEKPCTKRCGEFSEGWASGRAISRRSHIMPAWLKHQYQLMTVRAMAQNRQPSGGYKQEPDHMSFLGFPWLPEDGNAVASLTRSGLQKVSPGGWLNIGDLGKAPRDTFVVLPSTVESSLAVDRGLTRTCRLLPFGGHPLRATAIATFLLLLAFAFTFSVRINMFFTSFVIFPPALDGGGDKARFDGAGTKPKGGWFVGNEGHHAGQNGGQRLPGPA</sequence>
<reference evidence="2" key="1">
    <citation type="submission" date="2021-12" db="EMBL/GenBank/DDBJ databases">
        <title>Comparative genomics, transcriptomics and evolutionary studies reveal genomic signatures of adaptation to plant cell wall in hemibiotrophic fungi.</title>
        <authorList>
            <consortium name="DOE Joint Genome Institute"/>
            <person name="Baroncelli R."/>
            <person name="Diaz J.F."/>
            <person name="Benocci T."/>
            <person name="Peng M."/>
            <person name="Battaglia E."/>
            <person name="Haridas S."/>
            <person name="Andreopoulos W."/>
            <person name="Labutti K."/>
            <person name="Pangilinan J."/>
            <person name="Floch G.L."/>
            <person name="Makela M.R."/>
            <person name="Henrissat B."/>
            <person name="Grigoriev I.V."/>
            <person name="Crouch J.A."/>
            <person name="De Vries R.P."/>
            <person name="Sukno S.A."/>
            <person name="Thon M.R."/>
        </authorList>
    </citation>
    <scope>NUCLEOTIDE SEQUENCE</scope>
    <source>
        <strain evidence="2">CBS 112980</strain>
    </source>
</reference>
<protein>
    <submittedName>
        <fullName evidence="2">Uncharacterized protein</fullName>
    </submittedName>
</protein>
<feature type="transmembrane region" description="Helical" evidence="1">
    <location>
        <begin position="146"/>
        <end position="170"/>
    </location>
</feature>
<dbReference type="EMBL" id="JAHMHS010000035">
    <property type="protein sequence ID" value="KAK1726068.1"/>
    <property type="molecule type" value="Genomic_DNA"/>
</dbReference>
<keyword evidence="1" id="KW-0472">Membrane</keyword>
<keyword evidence="3" id="KW-1185">Reference proteome</keyword>
<keyword evidence="1" id="KW-0812">Transmembrane</keyword>
<dbReference type="GeneID" id="85396723"/>
<name>A0AAD8UQV5_GLOAC</name>
<proteinExistence type="predicted"/>
<gene>
    <name evidence="2" type="ORF">BDZ83DRAFT_729827</name>
</gene>
<dbReference type="Proteomes" id="UP001244207">
    <property type="component" value="Unassembled WGS sequence"/>
</dbReference>